<protein>
    <submittedName>
        <fullName evidence="2">Dihydrofolate reductase</fullName>
    </submittedName>
</protein>
<name>A0A1H7H6K7_OLID1</name>
<gene>
    <name evidence="2" type="ORF">SAMN05661044_00296</name>
</gene>
<dbReference type="InterPro" id="IPR024072">
    <property type="entry name" value="DHFR-like_dom_sf"/>
</dbReference>
<evidence type="ECO:0000313" key="2">
    <source>
        <dbReference type="EMBL" id="SEK46036.1"/>
    </source>
</evidence>
<proteinExistence type="predicted"/>
<dbReference type="EMBL" id="FOAF01000001">
    <property type="protein sequence ID" value="SEK46036.1"/>
    <property type="molecule type" value="Genomic_DNA"/>
</dbReference>
<evidence type="ECO:0000259" key="1">
    <source>
        <dbReference type="Pfam" id="PF01872"/>
    </source>
</evidence>
<sequence length="187" mass="20758">MRKLKLQMHMSLDGFVAGPEGQLDWIGSFGTDQALNDLINVLLDSCDTIILGRKTTNEIVSYWENVANNQPDSPEYPVAQKIVQMRKIAFSRQQSSINGKNVEVKNGDLVTAVQALKNEPGKDILVYGGAQFVSALIANDLIDEYYLFINPIAIGSGLKIFKNRKILKLKKSISYNNGFVMNAYING</sequence>
<organism evidence="2 3">
    <name type="scientific">Olivibacter domesticus</name>
    <name type="common">Pseudosphingobacterium domesticum</name>
    <dbReference type="NCBI Taxonomy" id="407022"/>
    <lineage>
        <taxon>Bacteria</taxon>
        <taxon>Pseudomonadati</taxon>
        <taxon>Bacteroidota</taxon>
        <taxon>Sphingobacteriia</taxon>
        <taxon>Sphingobacteriales</taxon>
        <taxon>Sphingobacteriaceae</taxon>
        <taxon>Olivibacter</taxon>
    </lineage>
</organism>
<evidence type="ECO:0000313" key="3">
    <source>
        <dbReference type="Proteomes" id="UP000199421"/>
    </source>
</evidence>
<reference evidence="3" key="1">
    <citation type="submission" date="2016-10" db="EMBL/GenBank/DDBJ databases">
        <authorList>
            <person name="Varghese N."/>
            <person name="Submissions S."/>
        </authorList>
    </citation>
    <scope>NUCLEOTIDE SEQUENCE [LARGE SCALE GENOMIC DNA]</scope>
    <source>
        <strain evidence="3">DSM 18733</strain>
    </source>
</reference>
<dbReference type="Proteomes" id="UP000199421">
    <property type="component" value="Unassembled WGS sequence"/>
</dbReference>
<dbReference type="GO" id="GO:0008703">
    <property type="term" value="F:5-amino-6-(5-phosphoribosylamino)uracil reductase activity"/>
    <property type="evidence" value="ECO:0007669"/>
    <property type="project" value="InterPro"/>
</dbReference>
<feature type="domain" description="Bacterial bifunctional deaminase-reductase C-terminal" evidence="1">
    <location>
        <begin position="3"/>
        <end position="179"/>
    </location>
</feature>
<dbReference type="InterPro" id="IPR002734">
    <property type="entry name" value="RibDG_C"/>
</dbReference>
<accession>A0A1H7H6K7</accession>
<dbReference type="PANTHER" id="PTHR38011">
    <property type="entry name" value="DIHYDROFOLATE REDUCTASE FAMILY PROTEIN (AFU_ORTHOLOGUE AFUA_8G06820)"/>
    <property type="match status" value="1"/>
</dbReference>
<keyword evidence="3" id="KW-1185">Reference proteome</keyword>
<dbReference type="GO" id="GO:0009231">
    <property type="term" value="P:riboflavin biosynthetic process"/>
    <property type="evidence" value="ECO:0007669"/>
    <property type="project" value="InterPro"/>
</dbReference>
<dbReference type="PANTHER" id="PTHR38011:SF11">
    <property type="entry name" value="2,5-DIAMINO-6-RIBOSYLAMINO-4(3H)-PYRIMIDINONE 5'-PHOSPHATE REDUCTASE"/>
    <property type="match status" value="1"/>
</dbReference>
<dbReference type="AlphaFoldDB" id="A0A1H7H6K7"/>
<dbReference type="Pfam" id="PF01872">
    <property type="entry name" value="RibD_C"/>
    <property type="match status" value="1"/>
</dbReference>
<dbReference type="Gene3D" id="3.40.430.10">
    <property type="entry name" value="Dihydrofolate Reductase, subunit A"/>
    <property type="match status" value="1"/>
</dbReference>
<dbReference type="SUPFAM" id="SSF53597">
    <property type="entry name" value="Dihydrofolate reductase-like"/>
    <property type="match status" value="1"/>
</dbReference>
<dbReference type="InterPro" id="IPR050765">
    <property type="entry name" value="Riboflavin_Biosynth_HTPR"/>
</dbReference>
<dbReference type="STRING" id="407022.SAMN05661044_00296"/>